<protein>
    <submittedName>
        <fullName evidence="2">Uncharacterized protein</fullName>
    </submittedName>
</protein>
<proteinExistence type="predicted"/>
<accession>A0A9I9EBM6</accession>
<evidence type="ECO:0000313" key="2">
    <source>
        <dbReference type="EnsemblPlants" id="MELO3C031548.2.1"/>
    </source>
</evidence>
<dbReference type="AlphaFoldDB" id="A0A9I9EBM6"/>
<organism evidence="2">
    <name type="scientific">Cucumis melo</name>
    <name type="common">Muskmelon</name>
    <dbReference type="NCBI Taxonomy" id="3656"/>
    <lineage>
        <taxon>Eukaryota</taxon>
        <taxon>Viridiplantae</taxon>
        <taxon>Streptophyta</taxon>
        <taxon>Embryophyta</taxon>
        <taxon>Tracheophyta</taxon>
        <taxon>Spermatophyta</taxon>
        <taxon>Magnoliopsida</taxon>
        <taxon>eudicotyledons</taxon>
        <taxon>Gunneridae</taxon>
        <taxon>Pentapetalae</taxon>
        <taxon>rosids</taxon>
        <taxon>fabids</taxon>
        <taxon>Cucurbitales</taxon>
        <taxon>Cucurbitaceae</taxon>
        <taxon>Benincaseae</taxon>
        <taxon>Cucumis</taxon>
    </lineage>
</organism>
<dbReference type="EnsemblPlants" id="MELO3C031548.2.1">
    <property type="protein sequence ID" value="MELO3C031548.2.1"/>
    <property type="gene ID" value="MELO3C031548.2"/>
</dbReference>
<dbReference type="Gramene" id="MELO3C031548.2.1">
    <property type="protein sequence ID" value="MELO3C031548.2.1"/>
    <property type="gene ID" value="MELO3C031548.2"/>
</dbReference>
<evidence type="ECO:0000256" key="1">
    <source>
        <dbReference type="SAM" id="MobiDB-lite"/>
    </source>
</evidence>
<feature type="region of interest" description="Disordered" evidence="1">
    <location>
        <begin position="109"/>
        <end position="137"/>
    </location>
</feature>
<reference evidence="2" key="1">
    <citation type="submission" date="2023-03" db="UniProtKB">
        <authorList>
            <consortium name="EnsemblPlants"/>
        </authorList>
    </citation>
    <scope>IDENTIFICATION</scope>
</reference>
<sequence>MVRGEAFTLHFFIHKQSSKLVTAIAVPFNHRVPDVDSWLINLIEYCSCIFIVTQFGICAKINKSAARDYIIFLIKYKVQLKSKNTRPVHADSSSAFLRLSLSDRFPSHFRPQTHVDPNPISHRPSSSSSHSRRRSPHPRRDAVCLLLTVSSALAFHLEL</sequence>
<name>A0A9I9EBM6_CUCME</name>